<organism evidence="3 4">
    <name type="scientific">Stieleria maiorica</name>
    <dbReference type="NCBI Taxonomy" id="2795974"/>
    <lineage>
        <taxon>Bacteria</taxon>
        <taxon>Pseudomonadati</taxon>
        <taxon>Planctomycetota</taxon>
        <taxon>Planctomycetia</taxon>
        <taxon>Pirellulales</taxon>
        <taxon>Pirellulaceae</taxon>
        <taxon>Stieleria</taxon>
    </lineage>
</organism>
<dbReference type="EMBL" id="CP036264">
    <property type="protein sequence ID" value="QEG02757.1"/>
    <property type="molecule type" value="Genomic_DNA"/>
</dbReference>
<gene>
    <name evidence="3" type="ORF">Mal15_68780</name>
</gene>
<feature type="compositionally biased region" description="Basic and acidic residues" evidence="1">
    <location>
        <begin position="9"/>
        <end position="18"/>
    </location>
</feature>
<sequence>MIAPALPSRPRDDRRSGDADLPPGGDQTQGGKLGFIQQTIADHPTWALAAAGAVGLTLGWLVKRQRR</sequence>
<keyword evidence="2" id="KW-0812">Transmembrane</keyword>
<feature type="region of interest" description="Disordered" evidence="1">
    <location>
        <begin position="1"/>
        <end position="32"/>
    </location>
</feature>
<evidence type="ECO:0000256" key="1">
    <source>
        <dbReference type="SAM" id="MobiDB-lite"/>
    </source>
</evidence>
<dbReference type="AlphaFoldDB" id="A0A5B9MRQ0"/>
<accession>A0A5B9MRQ0</accession>
<proteinExistence type="predicted"/>
<evidence type="ECO:0000313" key="4">
    <source>
        <dbReference type="Proteomes" id="UP000321353"/>
    </source>
</evidence>
<keyword evidence="4" id="KW-1185">Reference proteome</keyword>
<evidence type="ECO:0000313" key="3">
    <source>
        <dbReference type="EMBL" id="QEG02757.1"/>
    </source>
</evidence>
<reference evidence="3 4" key="1">
    <citation type="submission" date="2019-02" db="EMBL/GenBank/DDBJ databases">
        <title>Planctomycetal bacteria perform biofilm scaping via a novel small molecule.</title>
        <authorList>
            <person name="Jeske O."/>
            <person name="Boedeker C."/>
            <person name="Wiegand S."/>
            <person name="Breitling P."/>
            <person name="Kallscheuer N."/>
            <person name="Jogler M."/>
            <person name="Rohde M."/>
            <person name="Petersen J."/>
            <person name="Medema M.H."/>
            <person name="Surup F."/>
            <person name="Jogler C."/>
        </authorList>
    </citation>
    <scope>NUCLEOTIDE SEQUENCE [LARGE SCALE GENOMIC DNA]</scope>
    <source>
        <strain evidence="3 4">Mal15</strain>
    </source>
</reference>
<feature type="transmembrane region" description="Helical" evidence="2">
    <location>
        <begin position="45"/>
        <end position="62"/>
    </location>
</feature>
<keyword evidence="2" id="KW-0472">Membrane</keyword>
<dbReference type="RefSeq" id="WP_147871650.1">
    <property type="nucleotide sequence ID" value="NZ_CP036264.1"/>
</dbReference>
<dbReference type="Proteomes" id="UP000321353">
    <property type="component" value="Chromosome"/>
</dbReference>
<dbReference type="KEGG" id="smam:Mal15_68780"/>
<protein>
    <submittedName>
        <fullName evidence="3">Uncharacterized protein</fullName>
    </submittedName>
</protein>
<name>A0A5B9MRQ0_9BACT</name>
<evidence type="ECO:0000256" key="2">
    <source>
        <dbReference type="SAM" id="Phobius"/>
    </source>
</evidence>
<keyword evidence="2" id="KW-1133">Transmembrane helix</keyword>